<dbReference type="Gene3D" id="1.10.150.520">
    <property type="match status" value="1"/>
</dbReference>
<evidence type="ECO:0000256" key="1">
    <source>
        <dbReference type="ARBA" id="ARBA00001946"/>
    </source>
</evidence>
<dbReference type="SUPFAM" id="SSF56784">
    <property type="entry name" value="HAD-like"/>
    <property type="match status" value="1"/>
</dbReference>
<keyword evidence="6" id="KW-1185">Reference proteome</keyword>
<dbReference type="InterPro" id="IPR051400">
    <property type="entry name" value="HAD-like_hydrolase"/>
</dbReference>
<dbReference type="PRINTS" id="PR00413">
    <property type="entry name" value="HADHALOGNASE"/>
</dbReference>
<keyword evidence="4" id="KW-0460">Magnesium</keyword>
<proteinExistence type="predicted"/>
<evidence type="ECO:0000256" key="4">
    <source>
        <dbReference type="ARBA" id="ARBA00022842"/>
    </source>
</evidence>
<dbReference type="RefSeq" id="WP_212996798.1">
    <property type="nucleotide sequence ID" value="NZ_BAAATW010000003.1"/>
</dbReference>
<dbReference type="AlphaFoldDB" id="A0A919SE32"/>
<organism evidence="5 6">
    <name type="scientific">Winogradskya consettensis</name>
    <dbReference type="NCBI Taxonomy" id="113560"/>
    <lineage>
        <taxon>Bacteria</taxon>
        <taxon>Bacillati</taxon>
        <taxon>Actinomycetota</taxon>
        <taxon>Actinomycetes</taxon>
        <taxon>Micromonosporales</taxon>
        <taxon>Micromonosporaceae</taxon>
        <taxon>Winogradskya</taxon>
    </lineage>
</organism>
<name>A0A919SE32_9ACTN</name>
<gene>
    <name evidence="5" type="ORF">Aco04nite_18750</name>
</gene>
<dbReference type="InterPro" id="IPR023214">
    <property type="entry name" value="HAD_sf"/>
</dbReference>
<comment type="caution">
    <text evidence="5">The sequence shown here is derived from an EMBL/GenBank/DDBJ whole genome shotgun (WGS) entry which is preliminary data.</text>
</comment>
<dbReference type="GO" id="GO:0044281">
    <property type="term" value="P:small molecule metabolic process"/>
    <property type="evidence" value="ECO:0007669"/>
    <property type="project" value="UniProtKB-ARBA"/>
</dbReference>
<evidence type="ECO:0000256" key="2">
    <source>
        <dbReference type="ARBA" id="ARBA00022723"/>
    </source>
</evidence>
<sequence>MRTEVVVFDIDDTLYLERDYVASGFAAVEAELGIPGFASVAWDGFLRGRRGRIFDDALAELGVRADIGRMVWTYRNHQPHIAILPDALKALNDLDALGITTAFLTDGPVVSQAAKVRALGLSAFASSIVLTDALGPGCGKPSPQGFLRIAKETGASSLAYVADNPAKDFAGPGRLGWTTVRVRREGGLHYALTGDDDIDVTTPRLSNLTALLAGIPATTTATITNL</sequence>
<dbReference type="SFLD" id="SFLDS00003">
    <property type="entry name" value="Haloacid_Dehalogenase"/>
    <property type="match status" value="1"/>
</dbReference>
<dbReference type="SFLD" id="SFLDG01129">
    <property type="entry name" value="C1.5:_HAD__Beta-PGM__Phosphata"/>
    <property type="match status" value="1"/>
</dbReference>
<dbReference type="InterPro" id="IPR006439">
    <property type="entry name" value="HAD-SF_hydro_IA"/>
</dbReference>
<comment type="cofactor">
    <cofactor evidence="1">
        <name>Mg(2+)</name>
        <dbReference type="ChEBI" id="CHEBI:18420"/>
    </cofactor>
</comment>
<dbReference type="InterPro" id="IPR036412">
    <property type="entry name" value="HAD-like_sf"/>
</dbReference>
<keyword evidence="3" id="KW-0378">Hydrolase</keyword>
<dbReference type="Gene3D" id="3.40.50.1000">
    <property type="entry name" value="HAD superfamily/HAD-like"/>
    <property type="match status" value="1"/>
</dbReference>
<dbReference type="EMBL" id="BOQP01000008">
    <property type="protein sequence ID" value="GIM70146.1"/>
    <property type="molecule type" value="Genomic_DNA"/>
</dbReference>
<dbReference type="Proteomes" id="UP000680865">
    <property type="component" value="Unassembled WGS sequence"/>
</dbReference>
<reference evidence="5" key="1">
    <citation type="submission" date="2021-03" db="EMBL/GenBank/DDBJ databases">
        <title>Whole genome shotgun sequence of Actinoplanes consettensis NBRC 14913.</title>
        <authorList>
            <person name="Komaki H."/>
            <person name="Tamura T."/>
        </authorList>
    </citation>
    <scope>NUCLEOTIDE SEQUENCE</scope>
    <source>
        <strain evidence="5">NBRC 14913</strain>
    </source>
</reference>
<keyword evidence="2" id="KW-0479">Metal-binding</keyword>
<dbReference type="Pfam" id="PF00702">
    <property type="entry name" value="Hydrolase"/>
    <property type="match status" value="1"/>
</dbReference>
<dbReference type="GO" id="GO:0016791">
    <property type="term" value="F:phosphatase activity"/>
    <property type="evidence" value="ECO:0007669"/>
    <property type="project" value="TreeGrafter"/>
</dbReference>
<evidence type="ECO:0000313" key="6">
    <source>
        <dbReference type="Proteomes" id="UP000680865"/>
    </source>
</evidence>
<protein>
    <submittedName>
        <fullName evidence="5">Haloacid dehalogenase</fullName>
    </submittedName>
</protein>
<dbReference type="GO" id="GO:0046872">
    <property type="term" value="F:metal ion binding"/>
    <property type="evidence" value="ECO:0007669"/>
    <property type="project" value="UniProtKB-KW"/>
</dbReference>
<evidence type="ECO:0000313" key="5">
    <source>
        <dbReference type="EMBL" id="GIM70146.1"/>
    </source>
</evidence>
<dbReference type="PANTHER" id="PTHR46470:SF2">
    <property type="entry name" value="GLYCERALDEHYDE 3-PHOSPHATE PHOSPHATASE"/>
    <property type="match status" value="1"/>
</dbReference>
<dbReference type="PANTHER" id="PTHR46470">
    <property type="entry name" value="N-ACYLNEURAMINATE-9-PHOSPHATASE"/>
    <property type="match status" value="1"/>
</dbReference>
<accession>A0A919SE32</accession>
<evidence type="ECO:0000256" key="3">
    <source>
        <dbReference type="ARBA" id="ARBA00022801"/>
    </source>
</evidence>